<gene>
    <name evidence="3" type="ORF">B0H17DRAFT_1211682</name>
</gene>
<dbReference type="AlphaFoldDB" id="A0AAD7CTB7"/>
<dbReference type="EMBL" id="JARKIE010000234">
    <property type="protein sequence ID" value="KAJ7663430.1"/>
    <property type="molecule type" value="Genomic_DNA"/>
</dbReference>
<dbReference type="Pfam" id="PF10342">
    <property type="entry name" value="Kre9_KNH"/>
    <property type="match status" value="1"/>
</dbReference>
<dbReference type="InterPro" id="IPR018466">
    <property type="entry name" value="Kre9/Knh1-like_N"/>
</dbReference>
<proteinExistence type="predicted"/>
<evidence type="ECO:0000313" key="3">
    <source>
        <dbReference type="EMBL" id="KAJ7663430.1"/>
    </source>
</evidence>
<comment type="caution">
    <text evidence="3">The sequence shown here is derived from an EMBL/GenBank/DDBJ whole genome shotgun (WGS) entry which is preliminary data.</text>
</comment>
<keyword evidence="4" id="KW-1185">Reference proteome</keyword>
<protein>
    <recommendedName>
        <fullName evidence="2">Yeast cell wall synthesis Kre9/Knh1-like N-terminal domain-containing protein</fullName>
    </recommendedName>
</protein>
<keyword evidence="1" id="KW-0732">Signal</keyword>
<evidence type="ECO:0000313" key="4">
    <source>
        <dbReference type="Proteomes" id="UP001221757"/>
    </source>
</evidence>
<dbReference type="Proteomes" id="UP001221757">
    <property type="component" value="Unassembled WGS sequence"/>
</dbReference>
<name>A0AAD7CTB7_MYCRO</name>
<evidence type="ECO:0000259" key="2">
    <source>
        <dbReference type="Pfam" id="PF10342"/>
    </source>
</evidence>
<organism evidence="3 4">
    <name type="scientific">Mycena rosella</name>
    <name type="common">Pink bonnet</name>
    <name type="synonym">Agaricus rosellus</name>
    <dbReference type="NCBI Taxonomy" id="1033263"/>
    <lineage>
        <taxon>Eukaryota</taxon>
        <taxon>Fungi</taxon>
        <taxon>Dikarya</taxon>
        <taxon>Basidiomycota</taxon>
        <taxon>Agaricomycotina</taxon>
        <taxon>Agaricomycetes</taxon>
        <taxon>Agaricomycetidae</taxon>
        <taxon>Agaricales</taxon>
        <taxon>Marasmiineae</taxon>
        <taxon>Mycenaceae</taxon>
        <taxon>Mycena</taxon>
    </lineage>
</organism>
<accession>A0AAD7CTB7</accession>
<sequence>MRQPAPAQTPGVLRTQIILLMRTAPLIVECLLPEPHWMRQPRFITSLGKIWGDRPRYHFVALAAPLASAFTLSAPTNPTSGEITEIHWGFTATDPATFTLFLVNSTQAFDLKATIGQNLQTSLGEITTLWPVLPSGAGYQLRAVDVTNVDRVLAFSPAFAVVA</sequence>
<feature type="domain" description="Yeast cell wall synthesis Kre9/Knh1-like N-terminal" evidence="2">
    <location>
        <begin position="79"/>
        <end position="161"/>
    </location>
</feature>
<evidence type="ECO:0000256" key="1">
    <source>
        <dbReference type="ARBA" id="ARBA00022729"/>
    </source>
</evidence>
<reference evidence="3" key="1">
    <citation type="submission" date="2023-03" db="EMBL/GenBank/DDBJ databases">
        <title>Massive genome expansion in bonnet fungi (Mycena s.s.) driven by repeated elements and novel gene families across ecological guilds.</title>
        <authorList>
            <consortium name="Lawrence Berkeley National Laboratory"/>
            <person name="Harder C.B."/>
            <person name="Miyauchi S."/>
            <person name="Viragh M."/>
            <person name="Kuo A."/>
            <person name="Thoen E."/>
            <person name="Andreopoulos B."/>
            <person name="Lu D."/>
            <person name="Skrede I."/>
            <person name="Drula E."/>
            <person name="Henrissat B."/>
            <person name="Morin E."/>
            <person name="Kohler A."/>
            <person name="Barry K."/>
            <person name="LaButti K."/>
            <person name="Morin E."/>
            <person name="Salamov A."/>
            <person name="Lipzen A."/>
            <person name="Mereny Z."/>
            <person name="Hegedus B."/>
            <person name="Baldrian P."/>
            <person name="Stursova M."/>
            <person name="Weitz H."/>
            <person name="Taylor A."/>
            <person name="Grigoriev I.V."/>
            <person name="Nagy L.G."/>
            <person name="Martin F."/>
            <person name="Kauserud H."/>
        </authorList>
    </citation>
    <scope>NUCLEOTIDE SEQUENCE</scope>
    <source>
        <strain evidence="3">CBHHK067</strain>
    </source>
</reference>